<protein>
    <submittedName>
        <fullName evidence="1">Uncharacterized protein</fullName>
    </submittedName>
</protein>
<comment type="caution">
    <text evidence="1">The sequence shown here is derived from an EMBL/GenBank/DDBJ whole genome shotgun (WGS) entry which is preliminary data.</text>
</comment>
<gene>
    <name evidence="1" type="ORF">H4W30_007737</name>
</gene>
<organism evidence="1 2">
    <name type="scientific">Amycolatopsis roodepoortensis</name>
    <dbReference type="NCBI Taxonomy" id="700274"/>
    <lineage>
        <taxon>Bacteria</taxon>
        <taxon>Bacillati</taxon>
        <taxon>Actinomycetota</taxon>
        <taxon>Actinomycetes</taxon>
        <taxon>Pseudonocardiales</taxon>
        <taxon>Pseudonocardiaceae</taxon>
        <taxon>Amycolatopsis</taxon>
    </lineage>
</organism>
<accession>A0ABR9LIY6</accession>
<keyword evidence="2" id="KW-1185">Reference proteome</keyword>
<reference evidence="1 2" key="1">
    <citation type="submission" date="2020-10" db="EMBL/GenBank/DDBJ databases">
        <title>Sequencing the genomes of 1000 actinobacteria strains.</title>
        <authorList>
            <person name="Klenk H.-P."/>
        </authorList>
    </citation>
    <scope>NUCLEOTIDE SEQUENCE [LARGE SCALE GENOMIC DNA]</scope>
    <source>
        <strain evidence="1 2">DSM 46661</strain>
    </source>
</reference>
<dbReference type="Proteomes" id="UP000656548">
    <property type="component" value="Unassembled WGS sequence"/>
</dbReference>
<proteinExistence type="predicted"/>
<dbReference type="EMBL" id="JADBEJ010000008">
    <property type="protein sequence ID" value="MBE1580656.1"/>
    <property type="molecule type" value="Genomic_DNA"/>
</dbReference>
<evidence type="ECO:0000313" key="2">
    <source>
        <dbReference type="Proteomes" id="UP000656548"/>
    </source>
</evidence>
<sequence>MRRQNGRRGFRTRPFLAALVILAGFAAGSLVRGRGHSPQSVMGYGLVAATATSTLAGRRTLASGLRDDPDGPYGMATEVAAAAIKNLKKS</sequence>
<evidence type="ECO:0000313" key="1">
    <source>
        <dbReference type="EMBL" id="MBE1580656.1"/>
    </source>
</evidence>
<dbReference type="RefSeq" id="WP_192747183.1">
    <property type="nucleotide sequence ID" value="NZ_JADBEJ010000008.1"/>
</dbReference>
<name>A0ABR9LIY6_9PSEU</name>